<dbReference type="InParanoid" id="F5Y6K6"/>
<dbReference type="GO" id="GO:0005886">
    <property type="term" value="C:plasma membrane"/>
    <property type="evidence" value="ECO:0007669"/>
    <property type="project" value="UniProtKB-SubCell"/>
</dbReference>
<feature type="transmembrane region" description="Helical" evidence="6">
    <location>
        <begin position="184"/>
        <end position="204"/>
    </location>
</feature>
<evidence type="ECO:0000313" key="9">
    <source>
        <dbReference type="Proteomes" id="UP000009222"/>
    </source>
</evidence>
<dbReference type="Proteomes" id="UP000009222">
    <property type="component" value="Chromosome"/>
</dbReference>
<keyword evidence="4 6" id="KW-1133">Transmembrane helix</keyword>
<dbReference type="KEGG" id="taz:TREAZ_1267"/>
<feature type="transmembrane region" description="Helical" evidence="6">
    <location>
        <begin position="157"/>
        <end position="177"/>
    </location>
</feature>
<sequence length="300" mass="32371">MNKKALRADILLLLTACIWGFAFVAQKSGMDYVSPYSFNGIRFLLGSISLLPLIFFLRKRKQPTQQLLTRKIFFRSTLLAGTCLFIAASMQQIGIMTTTTGHSGFITGLYVVLVPMIGIIMGRKTGIPTWIGAVLTLTGLFFLSAMGNEGTINRGDIITAISALFWAFHVLVIDKLVQNIDPLILSSGQFAWTGIFSLIVAIALHEPISWEAVLAGIIPILYGGLCSVGIAYTLQVVAQKDAPPAHATIILCLEGCFAAIGGVLILHEALGAWTLLGFILMFAGMLVSQWEVIAGHGVKN</sequence>
<dbReference type="InterPro" id="IPR000620">
    <property type="entry name" value="EamA_dom"/>
</dbReference>
<evidence type="ECO:0000313" key="8">
    <source>
        <dbReference type="EMBL" id="AEF82662.1"/>
    </source>
</evidence>
<feature type="domain" description="EamA" evidence="7">
    <location>
        <begin position="7"/>
        <end position="144"/>
    </location>
</feature>
<dbReference type="PANTHER" id="PTHR42920">
    <property type="entry name" value="OS03G0707200 PROTEIN-RELATED"/>
    <property type="match status" value="1"/>
</dbReference>
<dbReference type="PANTHER" id="PTHR42920:SF5">
    <property type="entry name" value="EAMA DOMAIN-CONTAINING PROTEIN"/>
    <property type="match status" value="1"/>
</dbReference>
<name>F5Y6K6_LEAAZ</name>
<feature type="transmembrane region" description="Helical" evidence="6">
    <location>
        <begin position="102"/>
        <end position="120"/>
    </location>
</feature>
<keyword evidence="2" id="KW-1003">Cell membrane</keyword>
<evidence type="ECO:0000256" key="4">
    <source>
        <dbReference type="ARBA" id="ARBA00022989"/>
    </source>
</evidence>
<feature type="transmembrane region" description="Helical" evidence="6">
    <location>
        <begin position="246"/>
        <end position="266"/>
    </location>
</feature>
<evidence type="ECO:0000259" key="7">
    <source>
        <dbReference type="Pfam" id="PF00892"/>
    </source>
</evidence>
<dbReference type="eggNOG" id="COG0697">
    <property type="taxonomic scope" value="Bacteria"/>
</dbReference>
<evidence type="ECO:0000256" key="5">
    <source>
        <dbReference type="ARBA" id="ARBA00023136"/>
    </source>
</evidence>
<comment type="subcellular location">
    <subcellularLocation>
        <location evidence="1">Cell membrane</location>
        <topology evidence="1">Multi-pass membrane protein</topology>
    </subcellularLocation>
</comment>
<feature type="transmembrane region" description="Helical" evidence="6">
    <location>
        <begin position="36"/>
        <end position="57"/>
    </location>
</feature>
<proteinExistence type="predicted"/>
<keyword evidence="9" id="KW-1185">Reference proteome</keyword>
<dbReference type="Pfam" id="PF00892">
    <property type="entry name" value="EamA"/>
    <property type="match status" value="2"/>
</dbReference>
<dbReference type="RefSeq" id="WP_015710730.1">
    <property type="nucleotide sequence ID" value="NC_015577.1"/>
</dbReference>
<dbReference type="FunCoup" id="F5Y6K6">
    <property type="interactions" value="373"/>
</dbReference>
<keyword evidence="5 6" id="KW-0472">Membrane</keyword>
<evidence type="ECO:0000256" key="6">
    <source>
        <dbReference type="SAM" id="Phobius"/>
    </source>
</evidence>
<evidence type="ECO:0000256" key="1">
    <source>
        <dbReference type="ARBA" id="ARBA00004651"/>
    </source>
</evidence>
<evidence type="ECO:0000256" key="2">
    <source>
        <dbReference type="ARBA" id="ARBA00022475"/>
    </source>
</evidence>
<evidence type="ECO:0000256" key="3">
    <source>
        <dbReference type="ARBA" id="ARBA00022692"/>
    </source>
</evidence>
<accession>F5Y6K6</accession>
<organism evidence="8 9">
    <name type="scientific">Leadbettera azotonutricia (strain ATCC BAA-888 / DSM 13862 / ZAS-9)</name>
    <name type="common">Treponema azotonutricium</name>
    <dbReference type="NCBI Taxonomy" id="545695"/>
    <lineage>
        <taxon>Bacteria</taxon>
        <taxon>Pseudomonadati</taxon>
        <taxon>Spirochaetota</taxon>
        <taxon>Spirochaetia</taxon>
        <taxon>Spirochaetales</taxon>
        <taxon>Breznakiellaceae</taxon>
        <taxon>Leadbettera</taxon>
    </lineage>
</organism>
<reference evidence="9" key="1">
    <citation type="submission" date="2009-12" db="EMBL/GenBank/DDBJ databases">
        <title>Complete sequence of Treponema azotonutricium strain ZAS-9.</title>
        <authorList>
            <person name="Tetu S.G."/>
            <person name="Matson E."/>
            <person name="Ren Q."/>
            <person name="Seshadri R."/>
            <person name="Elbourne L."/>
            <person name="Hassan K.A."/>
            <person name="Durkin A."/>
            <person name="Radune D."/>
            <person name="Mohamoud Y."/>
            <person name="Shay R."/>
            <person name="Jin S."/>
            <person name="Zhang X."/>
            <person name="Lucey K."/>
            <person name="Ballor N.R."/>
            <person name="Ottesen E."/>
            <person name="Rosenthal R."/>
            <person name="Allen A."/>
            <person name="Leadbetter J.R."/>
            <person name="Paulsen I.T."/>
        </authorList>
    </citation>
    <scope>NUCLEOTIDE SEQUENCE [LARGE SCALE GENOMIC DNA]</scope>
    <source>
        <strain evidence="9">ATCC BAA-888 / DSM 13862 / ZAS-9</strain>
    </source>
</reference>
<dbReference type="EMBL" id="CP001841">
    <property type="protein sequence ID" value="AEF82662.1"/>
    <property type="molecule type" value="Genomic_DNA"/>
</dbReference>
<dbReference type="InterPro" id="IPR051258">
    <property type="entry name" value="Diverse_Substrate_Transporter"/>
</dbReference>
<dbReference type="AlphaFoldDB" id="F5Y6K6"/>
<dbReference type="HOGENOM" id="CLU_033863_21_2_12"/>
<feature type="domain" description="EamA" evidence="7">
    <location>
        <begin position="154"/>
        <end position="287"/>
    </location>
</feature>
<feature type="transmembrane region" description="Helical" evidence="6">
    <location>
        <begin position="210"/>
        <end position="234"/>
    </location>
</feature>
<dbReference type="OrthoDB" id="9804865at2"/>
<protein>
    <submittedName>
        <fullName evidence="8">Transporter</fullName>
    </submittedName>
</protein>
<feature type="transmembrane region" description="Helical" evidence="6">
    <location>
        <begin position="127"/>
        <end position="145"/>
    </location>
</feature>
<dbReference type="InterPro" id="IPR037185">
    <property type="entry name" value="EmrE-like"/>
</dbReference>
<feature type="transmembrane region" description="Helical" evidence="6">
    <location>
        <begin position="272"/>
        <end position="293"/>
    </location>
</feature>
<reference evidence="8 9" key="2">
    <citation type="journal article" date="2011" name="ISME J.">
        <title>RNA-seq reveals cooperative metabolic interactions between two termite-gut spirochete species in co-culture.</title>
        <authorList>
            <person name="Rosenthal A.Z."/>
            <person name="Matson E.G."/>
            <person name="Eldar A."/>
            <person name="Leadbetter J.R."/>
        </authorList>
    </citation>
    <scope>NUCLEOTIDE SEQUENCE [LARGE SCALE GENOMIC DNA]</scope>
    <source>
        <strain evidence="9">ATCC BAA-888 / DSM 13862 / ZAS-9</strain>
    </source>
</reference>
<gene>
    <name evidence="8" type="ordered locus">TREAZ_1267</name>
</gene>
<keyword evidence="3 6" id="KW-0812">Transmembrane</keyword>
<dbReference type="SUPFAM" id="SSF103481">
    <property type="entry name" value="Multidrug resistance efflux transporter EmrE"/>
    <property type="match status" value="2"/>
</dbReference>
<dbReference type="STRING" id="545695.TREAZ_1267"/>